<dbReference type="PANTHER" id="PTHR21198:SF7">
    <property type="entry name" value="ASPARTATE-GLUTAMATE RACEMASE FAMILY"/>
    <property type="match status" value="1"/>
</dbReference>
<evidence type="ECO:0000256" key="2">
    <source>
        <dbReference type="ARBA" id="ARBA00023235"/>
    </source>
</evidence>
<dbReference type="SUPFAM" id="SSF53681">
    <property type="entry name" value="Aspartate/glutamate racemase"/>
    <property type="match status" value="2"/>
</dbReference>
<keyword evidence="4" id="KW-1185">Reference proteome</keyword>
<comment type="caution">
    <text evidence="3">The sequence shown here is derived from an EMBL/GenBank/DDBJ whole genome shotgun (WGS) entry which is preliminary data.</text>
</comment>
<organism evidence="3 4">
    <name type="scientific">Teichococcus deserti</name>
    <dbReference type="NCBI Taxonomy" id="1817963"/>
    <lineage>
        <taxon>Bacteria</taxon>
        <taxon>Pseudomonadati</taxon>
        <taxon>Pseudomonadota</taxon>
        <taxon>Alphaproteobacteria</taxon>
        <taxon>Acetobacterales</taxon>
        <taxon>Roseomonadaceae</taxon>
        <taxon>Roseomonas</taxon>
    </lineage>
</organism>
<protein>
    <submittedName>
        <fullName evidence="3">Glutamate racemase</fullName>
    </submittedName>
</protein>
<dbReference type="EMBL" id="MLCO01000005">
    <property type="protein sequence ID" value="ONG59014.1"/>
    <property type="molecule type" value="Genomic_DNA"/>
</dbReference>
<comment type="similarity">
    <text evidence="1">Belongs to the aspartate/glutamate racemases family.</text>
</comment>
<dbReference type="NCBIfam" id="TIGR00035">
    <property type="entry name" value="asp_race"/>
    <property type="match status" value="1"/>
</dbReference>
<dbReference type="Pfam" id="PF01177">
    <property type="entry name" value="Asp_Glu_race"/>
    <property type="match status" value="1"/>
</dbReference>
<name>A0A1V2H8C8_9PROT</name>
<dbReference type="Proteomes" id="UP000188879">
    <property type="component" value="Unassembled WGS sequence"/>
</dbReference>
<sequence length="238" mass="24681">MSVFPETPFLGVLGGMGPLASAQFMLRLTLLTPAARDQDHLPALLWSDPRIPDRTAARLAGGEDPLPWLVRGLRGLEAAGCGAIAIPCNTAHGWIEGMRAASGLPILHIVDAAAEELARQGIHAGPIGVMGTAGTLAMRLYQDRLEARGYSCLLPTDEEMAARVSPGIALVKANDVQKAYAPLAEAASALKARGAAAVVLGCTEIPLGILAGPHAEIGLPLIDTIDALALAALRWAGR</sequence>
<dbReference type="InterPro" id="IPR015942">
    <property type="entry name" value="Asp/Glu/hydantoin_racemase"/>
</dbReference>
<dbReference type="InterPro" id="IPR004380">
    <property type="entry name" value="Asp_race"/>
</dbReference>
<evidence type="ECO:0000313" key="4">
    <source>
        <dbReference type="Proteomes" id="UP000188879"/>
    </source>
</evidence>
<dbReference type="PANTHER" id="PTHR21198">
    <property type="entry name" value="GLUTAMATE RACEMASE"/>
    <property type="match status" value="1"/>
</dbReference>
<reference evidence="3 4" key="1">
    <citation type="submission" date="2016-10" db="EMBL/GenBank/DDBJ databases">
        <title>Draft Genome sequence of Roseomonas sp. strain M3.</title>
        <authorList>
            <person name="Subhash Y."/>
            <person name="Lee S."/>
        </authorList>
    </citation>
    <scope>NUCLEOTIDE SEQUENCE [LARGE SCALE GENOMIC DNA]</scope>
    <source>
        <strain evidence="3 4">M3</strain>
    </source>
</reference>
<dbReference type="RefSeq" id="WP_076955475.1">
    <property type="nucleotide sequence ID" value="NZ_MLCO01000005.1"/>
</dbReference>
<dbReference type="GO" id="GO:0047661">
    <property type="term" value="F:amino-acid racemase activity"/>
    <property type="evidence" value="ECO:0007669"/>
    <property type="project" value="InterPro"/>
</dbReference>
<dbReference type="InterPro" id="IPR001920">
    <property type="entry name" value="Asp/Glu_race"/>
</dbReference>
<proteinExistence type="inferred from homology"/>
<evidence type="ECO:0000256" key="1">
    <source>
        <dbReference type="ARBA" id="ARBA00007847"/>
    </source>
</evidence>
<gene>
    <name evidence="3" type="ORF">BKE38_00830</name>
</gene>
<dbReference type="OrthoDB" id="9803739at2"/>
<dbReference type="Gene3D" id="3.40.50.1860">
    <property type="match status" value="2"/>
</dbReference>
<evidence type="ECO:0000313" key="3">
    <source>
        <dbReference type="EMBL" id="ONG59014.1"/>
    </source>
</evidence>
<accession>A0A1V2H8C8</accession>
<dbReference type="AlphaFoldDB" id="A0A1V2H8C8"/>
<keyword evidence="2" id="KW-0413">Isomerase</keyword>